<proteinExistence type="predicted"/>
<dbReference type="AlphaFoldDB" id="A0A1G6TD60"/>
<evidence type="ECO:0000313" key="2">
    <source>
        <dbReference type="EMBL" id="SDD26969.1"/>
    </source>
</evidence>
<dbReference type="GO" id="GO:0008236">
    <property type="term" value="F:serine-type peptidase activity"/>
    <property type="evidence" value="ECO:0007669"/>
    <property type="project" value="InterPro"/>
</dbReference>
<dbReference type="InterPro" id="IPR050585">
    <property type="entry name" value="Xaa-Pro_dipeptidyl-ppase/CocE"/>
</dbReference>
<name>A0A1G6TD60_9NOCA</name>
<feature type="domain" description="Peptidase S9 prolyl oligopeptidase catalytic" evidence="1">
    <location>
        <begin position="446"/>
        <end position="652"/>
    </location>
</feature>
<accession>A0A1G6TD60</accession>
<dbReference type="InterPro" id="IPR001375">
    <property type="entry name" value="Peptidase_S9_cat"/>
</dbReference>
<dbReference type="InterPro" id="IPR029058">
    <property type="entry name" value="AB_hydrolase_fold"/>
</dbReference>
<evidence type="ECO:0000313" key="3">
    <source>
        <dbReference type="Proteomes" id="UP000199417"/>
    </source>
</evidence>
<keyword evidence="2" id="KW-0031">Aminopeptidase</keyword>
<dbReference type="STRING" id="168276.SAMN05444580_103479"/>
<dbReference type="InterPro" id="IPR011042">
    <property type="entry name" value="6-blade_b-propeller_TolB-like"/>
</dbReference>
<dbReference type="EMBL" id="FNAB01000003">
    <property type="protein sequence ID" value="SDD26969.1"/>
    <property type="molecule type" value="Genomic_DNA"/>
</dbReference>
<dbReference type="Gene3D" id="3.40.50.1820">
    <property type="entry name" value="alpha/beta hydrolase"/>
    <property type="match status" value="1"/>
</dbReference>
<organism evidence="2 3">
    <name type="scientific">Rhodococcus tukisamuensis</name>
    <dbReference type="NCBI Taxonomy" id="168276"/>
    <lineage>
        <taxon>Bacteria</taxon>
        <taxon>Bacillati</taxon>
        <taxon>Actinomycetota</taxon>
        <taxon>Actinomycetes</taxon>
        <taxon>Mycobacteriales</taxon>
        <taxon>Nocardiaceae</taxon>
        <taxon>Rhodococcus</taxon>
    </lineage>
</organism>
<reference evidence="2 3" key="1">
    <citation type="submission" date="2016-10" db="EMBL/GenBank/DDBJ databases">
        <authorList>
            <person name="de Groot N.N."/>
        </authorList>
    </citation>
    <scope>NUCLEOTIDE SEQUENCE [LARGE SCALE GENOMIC DNA]</scope>
    <source>
        <strain evidence="2 3">JCM 11308</strain>
    </source>
</reference>
<keyword evidence="2" id="KW-0645">Protease</keyword>
<dbReference type="GO" id="GO:0006508">
    <property type="term" value="P:proteolysis"/>
    <property type="evidence" value="ECO:0007669"/>
    <property type="project" value="InterPro"/>
</dbReference>
<protein>
    <submittedName>
        <fullName evidence="2">Dipeptidyl aminopeptidase/acylaminoacyl peptidase</fullName>
    </submittedName>
</protein>
<dbReference type="SUPFAM" id="SSF82171">
    <property type="entry name" value="DPP6 N-terminal domain-like"/>
    <property type="match status" value="1"/>
</dbReference>
<evidence type="ECO:0000259" key="1">
    <source>
        <dbReference type="Pfam" id="PF00326"/>
    </source>
</evidence>
<keyword evidence="3" id="KW-1185">Reference proteome</keyword>
<dbReference type="Pfam" id="PF00326">
    <property type="entry name" value="Peptidase_S9"/>
    <property type="match status" value="1"/>
</dbReference>
<sequence>MPRHTRPVRGVLAMLVPMPQRAPYGSWTSPIAAAELAASGHPVDVGRFVGDEIWWSELRPAEGGRTAIRRAGPGGQPVDVLAAPWNARTRVHEYGGGAWAVTDDQRLVFAEFHDQRVYVKSAGRHPVPLTPEPPIPAGVRYGELSVVGEEVWCVRETHTQAGEVRRDVCAIPLDGAAADDASAIRSIVAGSDFLAYPTLSPDGRRLAWIAWDHPQMPWDGTELRIAELDGDGVCGPWRVLLGGVEESVLQPQWHGDDSLYAISDRSGWWNIHRVGLDGAAPQPVCAAAGDFGAPLWQLGARWYTELADGRLLAVRTVGTDALTVIDPADGTAHDLDMGDLTTVAVSDVDGERLLLRCGGAGTPAGLRLLDLASGTLADVRLGVESLPPAGYLPTAQPITVTGPQGREVHAFAYPPRNPDFVGLDGELPPYVAFVHGGPTAHVAPALSLVFAYFTSRGIGVVDVNYGGSSGYGREYRNRLRGQWGIVDVEDTVAAVRGLAEAGLADPERLAIEGGSAGGWTVLAALTTSDVFACGASYYGVAELEGFVQETHDFESRYIDGLIGPLPESAELYAQRAPLNNVDGLNCPVLLLQGLDDPIVPPSQAERFRDALVSKGIPHAYLAYEGEAHGFRRLQTQVSAREAELSFYGQLLGFETPGIPRLELWRPQ</sequence>
<dbReference type="PANTHER" id="PTHR43056:SF5">
    <property type="entry name" value="PEPTIDASE S9 PROLYL OLIGOPEPTIDASE CATALYTIC DOMAIN-CONTAINING PROTEIN"/>
    <property type="match status" value="1"/>
</dbReference>
<dbReference type="PANTHER" id="PTHR43056">
    <property type="entry name" value="PEPTIDASE S9 PROLYL OLIGOPEPTIDASE"/>
    <property type="match status" value="1"/>
</dbReference>
<dbReference type="Gene3D" id="2.120.10.30">
    <property type="entry name" value="TolB, C-terminal domain"/>
    <property type="match status" value="1"/>
</dbReference>
<dbReference type="SUPFAM" id="SSF53474">
    <property type="entry name" value="alpha/beta-Hydrolases"/>
    <property type="match status" value="1"/>
</dbReference>
<dbReference type="Proteomes" id="UP000199417">
    <property type="component" value="Unassembled WGS sequence"/>
</dbReference>
<keyword evidence="2" id="KW-0378">Hydrolase</keyword>
<dbReference type="GO" id="GO:0004177">
    <property type="term" value="F:aminopeptidase activity"/>
    <property type="evidence" value="ECO:0007669"/>
    <property type="project" value="UniProtKB-KW"/>
</dbReference>
<gene>
    <name evidence="2" type="ORF">SAMN05444580_103479</name>
</gene>